<organism evidence="2 3">
    <name type="scientific">Ferrimonas balearica (strain DSM 9799 / CCM 4581 / KCTC 23876 / PAT)</name>
    <dbReference type="NCBI Taxonomy" id="550540"/>
    <lineage>
        <taxon>Bacteria</taxon>
        <taxon>Pseudomonadati</taxon>
        <taxon>Pseudomonadota</taxon>
        <taxon>Gammaproteobacteria</taxon>
        <taxon>Alteromonadales</taxon>
        <taxon>Ferrimonadaceae</taxon>
        <taxon>Ferrimonas</taxon>
    </lineage>
</organism>
<gene>
    <name evidence="2" type="ordered locus">Fbal_3123</name>
</gene>
<feature type="signal peptide" evidence="1">
    <location>
        <begin position="1"/>
        <end position="25"/>
    </location>
</feature>
<evidence type="ECO:0000313" key="2">
    <source>
        <dbReference type="EMBL" id="ADN77322.1"/>
    </source>
</evidence>
<feature type="chain" id="PRO_5003151798" description="Lipid A deacylase LpxR family protein" evidence="1">
    <location>
        <begin position="26"/>
        <end position="330"/>
    </location>
</feature>
<accession>E1SV22</accession>
<dbReference type="Gene3D" id="2.40.128.140">
    <property type="entry name" value="Outer membrane protein"/>
    <property type="match status" value="1"/>
</dbReference>
<dbReference type="EMBL" id="CP002209">
    <property type="protein sequence ID" value="ADN77322.1"/>
    <property type="molecule type" value="Genomic_DNA"/>
</dbReference>
<keyword evidence="3" id="KW-1185">Reference proteome</keyword>
<name>E1SV22_FERBD</name>
<reference evidence="2 3" key="1">
    <citation type="journal article" date="2010" name="Stand. Genomic Sci.">
        <title>Complete genome sequence of Ferrimonas balearica type strain (PAT).</title>
        <authorList>
            <person name="Nolan M."/>
            <person name="Sikorski J."/>
            <person name="Davenport K."/>
            <person name="Lucas S."/>
            <person name="Glavina Del Rio T."/>
            <person name="Tice H."/>
            <person name="Cheng J."/>
            <person name="Goodwin L."/>
            <person name="Pitluck S."/>
            <person name="Liolios K."/>
            <person name="Ivanova N."/>
            <person name="Mavromatis K."/>
            <person name="Ovchinnikova G."/>
            <person name="Pati A."/>
            <person name="Chen A."/>
            <person name="Palaniappan K."/>
            <person name="Land M."/>
            <person name="Hauser L."/>
            <person name="Chang Y."/>
            <person name="Jeffries C."/>
            <person name="Tapia R."/>
            <person name="Brettin T."/>
            <person name="Detter J."/>
            <person name="Han C."/>
            <person name="Yasawong M."/>
            <person name="Rohde M."/>
            <person name="Tindall B."/>
            <person name="Goker M."/>
            <person name="Woyke T."/>
            <person name="Bristow J."/>
            <person name="Eisen J."/>
            <person name="Markowitz V."/>
            <person name="Hugenholtz P."/>
            <person name="Kyrpides N."/>
            <person name="Klenk H."/>
            <person name="Lapidus A."/>
        </authorList>
    </citation>
    <scope>NUCLEOTIDE SEQUENCE [LARGE SCALE GENOMIC DNA]</scope>
    <source>
        <strain evidence="3">DSM 9799 / CCM 4581 / KCTC 23876 / PAT</strain>
    </source>
</reference>
<dbReference type="Proteomes" id="UP000006683">
    <property type="component" value="Chromosome"/>
</dbReference>
<dbReference type="OrthoDB" id="9776275at2"/>
<evidence type="ECO:0000313" key="3">
    <source>
        <dbReference type="Proteomes" id="UP000006683"/>
    </source>
</evidence>
<dbReference type="AlphaFoldDB" id="E1SV22"/>
<sequence>MKKYPMIARTAAFTGLLVISAPALATSTLSLTIDNDGAVGSDRDYSSGLLLGYHSPHWRPDDAPGWLASLANVLPGSDRQSISGSLRLGQMMWTPEDIEQPLPPEGERPYAGLLFLEGGLSRFAEDRADRYQLVLGTVGPNAMAEEGQRFIHFLIGSEEPMGWDSQIENQLIANLDYRGDRRLAQTPGDWGRTPEISAVARARAGNFQSELALGAMFRWGEQLGGSFASAGFQPGQLVDPGALAGSPRGQFLFTGVEGRYRFNDITIEGDRPDDVPDTRIEHWQASVVLGYLYYQPRWGASITFEAHSRAYQEADHSVDGYGSVSLFWRW</sequence>
<dbReference type="KEGG" id="fbl:Fbal_3123"/>
<keyword evidence="1" id="KW-0732">Signal</keyword>
<dbReference type="HOGENOM" id="CLU_055418_1_0_6"/>
<proteinExistence type="predicted"/>
<dbReference type="InterPro" id="IPR018707">
    <property type="entry name" value="LpxR"/>
</dbReference>
<dbReference type="STRING" id="550540.Fbal_3123"/>
<dbReference type="Pfam" id="PF09982">
    <property type="entry name" value="LpxR"/>
    <property type="match status" value="1"/>
</dbReference>
<dbReference type="eggNOG" id="COG3528">
    <property type="taxonomic scope" value="Bacteria"/>
</dbReference>
<evidence type="ECO:0000256" key="1">
    <source>
        <dbReference type="SAM" id="SignalP"/>
    </source>
</evidence>
<protein>
    <recommendedName>
        <fullName evidence="4">Lipid A deacylase LpxR family protein</fullName>
    </recommendedName>
</protein>
<dbReference type="InterPro" id="IPR037107">
    <property type="entry name" value="Put_OMP_sf"/>
</dbReference>
<evidence type="ECO:0008006" key="4">
    <source>
        <dbReference type="Google" id="ProtNLM"/>
    </source>
</evidence>